<dbReference type="AlphaFoldDB" id="A0A8J7DHQ5"/>
<name>A0A8J7DHQ5_DESMC</name>
<evidence type="ECO:0000256" key="1">
    <source>
        <dbReference type="SAM" id="Coils"/>
    </source>
</evidence>
<protein>
    <recommendedName>
        <fullName evidence="5">ATPase involved in DNA repair</fullName>
    </recommendedName>
</protein>
<proteinExistence type="predicted"/>
<dbReference type="Proteomes" id="UP000622533">
    <property type="component" value="Unassembled WGS sequence"/>
</dbReference>
<dbReference type="EMBL" id="JADEXS010000322">
    <property type="protein sequence ID" value="MBE9024839.1"/>
    <property type="molecule type" value="Genomic_DNA"/>
</dbReference>
<gene>
    <name evidence="3" type="ORF">IQ276_21150</name>
</gene>
<organism evidence="3 4">
    <name type="scientific">Desmonostoc muscorum LEGE 12446</name>
    <dbReference type="NCBI Taxonomy" id="1828758"/>
    <lineage>
        <taxon>Bacteria</taxon>
        <taxon>Bacillati</taxon>
        <taxon>Cyanobacteriota</taxon>
        <taxon>Cyanophyceae</taxon>
        <taxon>Nostocales</taxon>
        <taxon>Nostocaceae</taxon>
        <taxon>Desmonostoc</taxon>
    </lineage>
</organism>
<keyword evidence="4" id="KW-1185">Reference proteome</keyword>
<feature type="region of interest" description="Disordered" evidence="2">
    <location>
        <begin position="106"/>
        <end position="131"/>
    </location>
</feature>
<feature type="compositionally biased region" description="Basic residues" evidence="2">
    <location>
        <begin position="109"/>
        <end position="121"/>
    </location>
</feature>
<sequence length="131" mass="14951">MVREIQKSRVLEKAQSRAAGLKEIDPNIDFGNGRSLKSLTELIEKLRNEINAYNKTLPLIDTLRTEMKELDKELNSLLETMLMGVAFRYGKDSCEYMMAGGVRTSDRIRKSRKTRLKRAAQKKAAQSNQTT</sequence>
<feature type="coiled-coil region" evidence="1">
    <location>
        <begin position="36"/>
        <end position="80"/>
    </location>
</feature>
<evidence type="ECO:0000313" key="4">
    <source>
        <dbReference type="Proteomes" id="UP000622533"/>
    </source>
</evidence>
<evidence type="ECO:0000256" key="2">
    <source>
        <dbReference type="SAM" id="MobiDB-lite"/>
    </source>
</evidence>
<comment type="caution">
    <text evidence="3">The sequence shown here is derived from an EMBL/GenBank/DDBJ whole genome shotgun (WGS) entry which is preliminary data.</text>
</comment>
<keyword evidence="1" id="KW-0175">Coiled coil</keyword>
<dbReference type="RefSeq" id="WP_190876451.1">
    <property type="nucleotide sequence ID" value="NZ_JADEXS020000001.1"/>
</dbReference>
<evidence type="ECO:0000313" key="3">
    <source>
        <dbReference type="EMBL" id="MBE9024839.1"/>
    </source>
</evidence>
<feature type="compositionally biased region" description="Low complexity" evidence="2">
    <location>
        <begin position="122"/>
        <end position="131"/>
    </location>
</feature>
<evidence type="ECO:0008006" key="5">
    <source>
        <dbReference type="Google" id="ProtNLM"/>
    </source>
</evidence>
<accession>A0A8J7DHQ5</accession>
<reference evidence="3" key="1">
    <citation type="submission" date="2020-10" db="EMBL/GenBank/DDBJ databases">
        <authorList>
            <person name="Castelo-Branco R."/>
            <person name="Eusebio N."/>
            <person name="Adriana R."/>
            <person name="Vieira A."/>
            <person name="Brugerolle De Fraissinette N."/>
            <person name="Rezende De Castro R."/>
            <person name="Schneider M.P."/>
            <person name="Vasconcelos V."/>
            <person name="Leao P.N."/>
        </authorList>
    </citation>
    <scope>NUCLEOTIDE SEQUENCE</scope>
    <source>
        <strain evidence="3">LEGE 12446</strain>
    </source>
</reference>